<protein>
    <submittedName>
        <fullName evidence="2">T9SS C-terminal target domain-containing protein</fullName>
    </submittedName>
</protein>
<dbReference type="InterPro" id="IPR006652">
    <property type="entry name" value="Kelch_1"/>
</dbReference>
<dbReference type="InterPro" id="IPR015915">
    <property type="entry name" value="Kelch-typ_b-propeller"/>
</dbReference>
<dbReference type="SMART" id="SM00612">
    <property type="entry name" value="Kelch"/>
    <property type="match status" value="4"/>
</dbReference>
<gene>
    <name evidence="2" type="ORF">EWM57_06435</name>
</gene>
<dbReference type="AlphaFoldDB" id="A0A4Q5LDI6"/>
<keyword evidence="1" id="KW-0732">Signal</keyword>
<dbReference type="SUPFAM" id="SSF117281">
    <property type="entry name" value="Kelch motif"/>
    <property type="match status" value="2"/>
</dbReference>
<evidence type="ECO:0000313" key="2">
    <source>
        <dbReference type="EMBL" id="RYU81628.1"/>
    </source>
</evidence>
<dbReference type="Gene3D" id="2.120.10.80">
    <property type="entry name" value="Kelch-type beta propeller"/>
    <property type="match status" value="2"/>
</dbReference>
<evidence type="ECO:0000313" key="3">
    <source>
        <dbReference type="Proteomes" id="UP000294155"/>
    </source>
</evidence>
<dbReference type="Pfam" id="PF07646">
    <property type="entry name" value="Kelch_2"/>
    <property type="match status" value="1"/>
</dbReference>
<organism evidence="2 3">
    <name type="scientific">Hymenobacter persicinus</name>
    <dbReference type="NCBI Taxonomy" id="2025506"/>
    <lineage>
        <taxon>Bacteria</taxon>
        <taxon>Pseudomonadati</taxon>
        <taxon>Bacteroidota</taxon>
        <taxon>Cytophagia</taxon>
        <taxon>Cytophagales</taxon>
        <taxon>Hymenobacteraceae</taxon>
        <taxon>Hymenobacter</taxon>
    </lineage>
</organism>
<keyword evidence="3" id="KW-1185">Reference proteome</keyword>
<dbReference type="NCBIfam" id="TIGR04183">
    <property type="entry name" value="Por_Secre_tail"/>
    <property type="match status" value="1"/>
</dbReference>
<reference evidence="2 3" key="1">
    <citation type="submission" date="2019-02" db="EMBL/GenBank/DDBJ databases">
        <title>Bacterial novel species isolated from soil.</title>
        <authorList>
            <person name="Jung H.-Y."/>
        </authorList>
    </citation>
    <scope>NUCLEOTIDE SEQUENCE [LARGE SCALE GENOMIC DNA]</scope>
    <source>
        <strain evidence="2 3">1-3-3-3</strain>
    </source>
</reference>
<proteinExistence type="predicted"/>
<dbReference type="Proteomes" id="UP000294155">
    <property type="component" value="Unassembled WGS sequence"/>
</dbReference>
<sequence>MPLALPLNQVARRAGLATSLLLAAALRPAVAQVAVPISWVAAAPTTLGRSESQGVGVGNKVYVMGGFYDTSLQVTLNGEVYDVTTDTWAPMANMPEGITHSGTAEDGNNLYLAGGYVGQAPGAITDHVWRYNIPTNTWSAMPPLPGARGAGIIVRLGRELHFYGGAIRVGGTVVRDTPDHWALNLDAPLPAWTVRAPLPVATNHLGGAALNGKIYAIGGQLLGDEDFGNQSSIYEYDPTANAWTAKAPMPRALGHTANSVCVLNNRIVVIGGRLNGPAIAGQVVEFNPAANSWRDLTPLPLPLLAPVAAVAGGRLIINGGYDGLHPTVTSTWRSSLVLGSRPAQHLPAALALWPNPSTGRGVSLTVDTPQSGACAVQISNALGQDQQSLTFSKPAGAFRHDLTVALRPGVYSVALRQGSYYAVQKLVVN</sequence>
<dbReference type="OrthoDB" id="175993at2"/>
<dbReference type="PANTHER" id="PTHR46773">
    <property type="match status" value="1"/>
</dbReference>
<evidence type="ECO:0000256" key="1">
    <source>
        <dbReference type="SAM" id="SignalP"/>
    </source>
</evidence>
<dbReference type="RefSeq" id="WP_129920314.1">
    <property type="nucleotide sequence ID" value="NZ_SEWE01000009.1"/>
</dbReference>
<dbReference type="InterPro" id="IPR026444">
    <property type="entry name" value="Secre_tail"/>
</dbReference>
<feature type="chain" id="PRO_5020950803" evidence="1">
    <location>
        <begin position="32"/>
        <end position="429"/>
    </location>
</feature>
<accession>A0A4Q5LDI6</accession>
<dbReference type="InterPro" id="IPR011498">
    <property type="entry name" value="Kelch_2"/>
</dbReference>
<dbReference type="InterPro" id="IPR053256">
    <property type="entry name" value="Kelch_repeat-containing"/>
</dbReference>
<dbReference type="PANTHER" id="PTHR46773:SF5">
    <property type="entry name" value="OS04G0487100 PROTEIN"/>
    <property type="match status" value="1"/>
</dbReference>
<feature type="signal peptide" evidence="1">
    <location>
        <begin position="1"/>
        <end position="31"/>
    </location>
</feature>
<dbReference type="EMBL" id="SEWE01000009">
    <property type="protein sequence ID" value="RYU81628.1"/>
    <property type="molecule type" value="Genomic_DNA"/>
</dbReference>
<name>A0A4Q5LDI6_9BACT</name>
<dbReference type="Pfam" id="PF01344">
    <property type="entry name" value="Kelch_1"/>
    <property type="match status" value="3"/>
</dbReference>
<comment type="caution">
    <text evidence="2">The sequence shown here is derived from an EMBL/GenBank/DDBJ whole genome shotgun (WGS) entry which is preliminary data.</text>
</comment>